<keyword evidence="1" id="KW-0378">Hydrolase</keyword>
<evidence type="ECO:0000313" key="2">
    <source>
        <dbReference type="Proteomes" id="UP000250235"/>
    </source>
</evidence>
<gene>
    <name evidence="1" type="ORF">F511_25543</name>
</gene>
<evidence type="ECO:0000313" key="1">
    <source>
        <dbReference type="EMBL" id="KZV15928.1"/>
    </source>
</evidence>
<keyword evidence="1" id="KW-0645">Protease</keyword>
<dbReference type="Proteomes" id="UP000250235">
    <property type="component" value="Unassembled WGS sequence"/>
</dbReference>
<organism evidence="1 2">
    <name type="scientific">Dorcoceras hygrometricum</name>
    <dbReference type="NCBI Taxonomy" id="472368"/>
    <lineage>
        <taxon>Eukaryota</taxon>
        <taxon>Viridiplantae</taxon>
        <taxon>Streptophyta</taxon>
        <taxon>Embryophyta</taxon>
        <taxon>Tracheophyta</taxon>
        <taxon>Spermatophyta</taxon>
        <taxon>Magnoliopsida</taxon>
        <taxon>eudicotyledons</taxon>
        <taxon>Gunneridae</taxon>
        <taxon>Pentapetalae</taxon>
        <taxon>asterids</taxon>
        <taxon>lamiids</taxon>
        <taxon>Lamiales</taxon>
        <taxon>Gesneriaceae</taxon>
        <taxon>Didymocarpoideae</taxon>
        <taxon>Trichosporeae</taxon>
        <taxon>Loxocarpinae</taxon>
        <taxon>Dorcoceras</taxon>
    </lineage>
</organism>
<proteinExistence type="predicted"/>
<dbReference type="GO" id="GO:0006508">
    <property type="term" value="P:proteolysis"/>
    <property type="evidence" value="ECO:0007669"/>
    <property type="project" value="UniProtKB-KW"/>
</dbReference>
<reference evidence="1 2" key="1">
    <citation type="journal article" date="2015" name="Proc. Natl. Acad. Sci. U.S.A.">
        <title>The resurrection genome of Boea hygrometrica: A blueprint for survival of dehydration.</title>
        <authorList>
            <person name="Xiao L."/>
            <person name="Yang G."/>
            <person name="Zhang L."/>
            <person name="Yang X."/>
            <person name="Zhao S."/>
            <person name="Ji Z."/>
            <person name="Zhou Q."/>
            <person name="Hu M."/>
            <person name="Wang Y."/>
            <person name="Chen M."/>
            <person name="Xu Y."/>
            <person name="Jin H."/>
            <person name="Xiao X."/>
            <person name="Hu G."/>
            <person name="Bao F."/>
            <person name="Hu Y."/>
            <person name="Wan P."/>
            <person name="Li L."/>
            <person name="Deng X."/>
            <person name="Kuang T."/>
            <person name="Xiang C."/>
            <person name="Zhu J.K."/>
            <person name="Oliver M.J."/>
            <person name="He Y."/>
        </authorList>
    </citation>
    <scope>NUCLEOTIDE SEQUENCE [LARGE SCALE GENOMIC DNA]</scope>
    <source>
        <strain evidence="2">cv. XS01</strain>
    </source>
</reference>
<accession>A0A2Z7A2U4</accession>
<keyword evidence="2" id="KW-1185">Reference proteome</keyword>
<protein>
    <submittedName>
        <fullName evidence="1">ATP-dependent Clp protease proteolytic subunit-related protein 4, chloroplastic-like</fullName>
    </submittedName>
</protein>
<dbReference type="EMBL" id="KV019596">
    <property type="protein sequence ID" value="KZV15928.1"/>
    <property type="molecule type" value="Genomic_DNA"/>
</dbReference>
<dbReference type="GO" id="GO:0008233">
    <property type="term" value="F:peptidase activity"/>
    <property type="evidence" value="ECO:0007669"/>
    <property type="project" value="UniProtKB-KW"/>
</dbReference>
<name>A0A2Z7A2U4_9LAMI</name>
<sequence length="238" mass="26823">MRKLLRAAQFVPFFFNLPNRFLNKVTAAHGQATRFLLVQFTQQGLPGMLKSVTGRVFRGKDLSVLMASRDMAGSFWDLSDPDFGWYMGKNLIGDHDVLHLLLQPTESLTHSLAWNACQVLSLASAFQLREERSRNSETIGKTLLTSTGEKAIEGYQALSAFRYDVLQQALTIHDQVVVDCQRQLRETKLVSEDIVRMIEPSVPEPGDENNEELLGILGEILVDMDDDDMIEALRQNPI</sequence>
<dbReference type="OrthoDB" id="928678at2759"/>
<dbReference type="AlphaFoldDB" id="A0A2Z7A2U4"/>